<keyword evidence="3" id="KW-1185">Reference proteome</keyword>
<proteinExistence type="predicted"/>
<evidence type="ECO:0000313" key="3">
    <source>
        <dbReference type="Proteomes" id="UP000299102"/>
    </source>
</evidence>
<dbReference type="EMBL" id="BGZK01000336">
    <property type="protein sequence ID" value="GBP37565.1"/>
    <property type="molecule type" value="Genomic_DNA"/>
</dbReference>
<reference evidence="2 3" key="1">
    <citation type="journal article" date="2019" name="Commun. Biol.">
        <title>The bagworm genome reveals a unique fibroin gene that provides high tensile strength.</title>
        <authorList>
            <person name="Kono N."/>
            <person name="Nakamura H."/>
            <person name="Ohtoshi R."/>
            <person name="Tomita M."/>
            <person name="Numata K."/>
            <person name="Arakawa K."/>
        </authorList>
    </citation>
    <scope>NUCLEOTIDE SEQUENCE [LARGE SCALE GENOMIC DNA]</scope>
</reference>
<accession>A0A4C1VIM2</accession>
<feature type="region of interest" description="Disordered" evidence="1">
    <location>
        <begin position="122"/>
        <end position="156"/>
    </location>
</feature>
<organism evidence="2 3">
    <name type="scientific">Eumeta variegata</name>
    <name type="common">Bagworm moth</name>
    <name type="synonym">Eumeta japonica</name>
    <dbReference type="NCBI Taxonomy" id="151549"/>
    <lineage>
        <taxon>Eukaryota</taxon>
        <taxon>Metazoa</taxon>
        <taxon>Ecdysozoa</taxon>
        <taxon>Arthropoda</taxon>
        <taxon>Hexapoda</taxon>
        <taxon>Insecta</taxon>
        <taxon>Pterygota</taxon>
        <taxon>Neoptera</taxon>
        <taxon>Endopterygota</taxon>
        <taxon>Lepidoptera</taxon>
        <taxon>Glossata</taxon>
        <taxon>Ditrysia</taxon>
        <taxon>Tineoidea</taxon>
        <taxon>Psychidae</taxon>
        <taxon>Oiketicinae</taxon>
        <taxon>Eumeta</taxon>
    </lineage>
</organism>
<name>A0A4C1VIM2_EUMVA</name>
<dbReference type="Proteomes" id="UP000299102">
    <property type="component" value="Unassembled WGS sequence"/>
</dbReference>
<evidence type="ECO:0000313" key="2">
    <source>
        <dbReference type="EMBL" id="GBP37565.1"/>
    </source>
</evidence>
<dbReference type="AlphaFoldDB" id="A0A4C1VIM2"/>
<gene>
    <name evidence="2" type="ORF">EVAR_34600_1</name>
</gene>
<comment type="caution">
    <text evidence="2">The sequence shown here is derived from an EMBL/GenBank/DDBJ whole genome shotgun (WGS) entry which is preliminary data.</text>
</comment>
<protein>
    <submittedName>
        <fullName evidence="2">Uncharacterized protein</fullName>
    </submittedName>
</protein>
<evidence type="ECO:0000256" key="1">
    <source>
        <dbReference type="SAM" id="MobiDB-lite"/>
    </source>
</evidence>
<sequence>MVPMVKNYHDVADRLFNEVHLMHFKHKSEYHLKGLRSELIFYRIIVKLHGLIFRFACFLRSTKDKLLGLVQRLQRQGVFSLVRNSFVLIRPRSHRGQPPSRPSRCGPTSSLVVQKSTRLARLPKLTDPTTRSRHSIGRPAEAGSRPHRPTAPTAANPRQYFQDFPQIAISSAVLSSTDLRWFGKVW</sequence>
<dbReference type="OrthoDB" id="6678752at2759"/>